<accession>R9GQC6</accession>
<gene>
    <name evidence="1" type="ORF">ADIARSV_2916</name>
</gene>
<dbReference type="AlphaFoldDB" id="R9GQC6"/>
<name>R9GQC6_9SPHI</name>
<comment type="caution">
    <text evidence="1">The sequence shown here is derived from an EMBL/GenBank/DDBJ whole genome shotgun (WGS) entry which is preliminary data.</text>
</comment>
<dbReference type="EMBL" id="AQPN01000101">
    <property type="protein sequence ID" value="EOR93923.1"/>
    <property type="molecule type" value="Genomic_DNA"/>
</dbReference>
<reference evidence="1 2" key="1">
    <citation type="journal article" date="2013" name="Genome Announc.">
        <title>Draft Genome Sequence of Arcticibacter svalbardensis Strain MN12-7T, a Member of the Family Sphingobacteriaceae Isolated from an Arctic Soil Sample.</title>
        <authorList>
            <person name="Shivaji S."/>
            <person name="Ara S."/>
            <person name="Prasad S."/>
            <person name="Manasa B.P."/>
            <person name="Begum Z."/>
            <person name="Singh A."/>
            <person name="Kumar Pinnaka A."/>
        </authorList>
    </citation>
    <scope>NUCLEOTIDE SEQUENCE [LARGE SCALE GENOMIC DNA]</scope>
    <source>
        <strain evidence="1 2">MN12-7</strain>
    </source>
</reference>
<sequence length="51" mass="5848">MPWCRILNVPFIDLGRPHGKSFVMLSRDNNVYHSSIFGDLYPIIGIESLLD</sequence>
<evidence type="ECO:0000313" key="2">
    <source>
        <dbReference type="Proteomes" id="UP000014174"/>
    </source>
</evidence>
<organism evidence="1 2">
    <name type="scientific">Arcticibacter svalbardensis MN12-7</name>
    <dbReference type="NCBI Taxonomy" id="1150600"/>
    <lineage>
        <taxon>Bacteria</taxon>
        <taxon>Pseudomonadati</taxon>
        <taxon>Bacteroidota</taxon>
        <taxon>Sphingobacteriia</taxon>
        <taxon>Sphingobacteriales</taxon>
        <taxon>Sphingobacteriaceae</taxon>
        <taxon>Arcticibacter</taxon>
    </lineage>
</organism>
<keyword evidence="2" id="KW-1185">Reference proteome</keyword>
<dbReference type="Proteomes" id="UP000014174">
    <property type="component" value="Unassembled WGS sequence"/>
</dbReference>
<proteinExistence type="predicted"/>
<protein>
    <submittedName>
        <fullName evidence="1">Uncharacterized protein</fullName>
    </submittedName>
</protein>
<evidence type="ECO:0000313" key="1">
    <source>
        <dbReference type="EMBL" id="EOR93923.1"/>
    </source>
</evidence>